<dbReference type="EMBL" id="CM047591">
    <property type="protein sequence ID" value="KAI9918856.1"/>
    <property type="molecule type" value="Genomic_DNA"/>
</dbReference>
<name>A0ACC0WLF3_9STRA</name>
<accession>A0ACC0WLF3</accession>
<comment type="caution">
    <text evidence="1">The sequence shown here is derived from an EMBL/GenBank/DDBJ whole genome shotgun (WGS) entry which is preliminary data.</text>
</comment>
<keyword evidence="2" id="KW-1185">Reference proteome</keyword>
<protein>
    <submittedName>
        <fullName evidence="1">Uncharacterized protein</fullName>
    </submittedName>
</protein>
<evidence type="ECO:0000313" key="2">
    <source>
        <dbReference type="Proteomes" id="UP001163321"/>
    </source>
</evidence>
<evidence type="ECO:0000313" key="1">
    <source>
        <dbReference type="EMBL" id="KAI9918856.1"/>
    </source>
</evidence>
<organism evidence="1 2">
    <name type="scientific">Peronosclerospora sorghi</name>
    <dbReference type="NCBI Taxonomy" id="230839"/>
    <lineage>
        <taxon>Eukaryota</taxon>
        <taxon>Sar</taxon>
        <taxon>Stramenopiles</taxon>
        <taxon>Oomycota</taxon>
        <taxon>Peronosporomycetes</taxon>
        <taxon>Peronosporales</taxon>
        <taxon>Peronosporaceae</taxon>
        <taxon>Peronosclerospora</taxon>
    </lineage>
</organism>
<reference evidence="1 2" key="1">
    <citation type="journal article" date="2022" name="bioRxiv">
        <title>The genome of the oomycete Peronosclerospora sorghi, a cosmopolitan pathogen of maize and sorghum, is inflated with dispersed pseudogenes.</title>
        <authorList>
            <person name="Fletcher K."/>
            <person name="Martin F."/>
            <person name="Isakeit T."/>
            <person name="Cavanaugh K."/>
            <person name="Magill C."/>
            <person name="Michelmore R."/>
        </authorList>
    </citation>
    <scope>NUCLEOTIDE SEQUENCE [LARGE SCALE GENOMIC DNA]</scope>
    <source>
        <strain evidence="1">P6</strain>
    </source>
</reference>
<proteinExistence type="predicted"/>
<dbReference type="Proteomes" id="UP001163321">
    <property type="component" value="Chromosome 12"/>
</dbReference>
<gene>
    <name evidence="1" type="ORF">PsorP6_012021</name>
</gene>
<sequence>MFSILGELLSPAERLAFPDVKYHLLPASEYEANTKDVFEHPDIQRWIQSPSDYNGEQAVRVIATLTDKIGGDSTLYSILNEASKERRGIFWGESSKSNIAKQLIDALVVYWTKNNRDPETVFKAYGLAEEGKNILEGPEFLDWRIYVGKFNARRGNPEQSATEILLKYFSRDELFKQITKAWESNDLDMVIKAVVLKVMLTA</sequence>